<feature type="repeat" description="WD" evidence="8">
    <location>
        <begin position="126"/>
        <end position="167"/>
    </location>
</feature>
<evidence type="ECO:0000256" key="2">
    <source>
        <dbReference type="ARBA" id="ARBA00018260"/>
    </source>
</evidence>
<dbReference type="PROSITE" id="PS50294">
    <property type="entry name" value="WD_REPEATS_REGION"/>
    <property type="match status" value="2"/>
</dbReference>
<comment type="function">
    <text evidence="7">Ribosome biogenesis factor. Involved in nucleolar processing of pre-18S ribosomal RNA. Required for optimal pre-ribosomal RNA transcription by RNA polymerase I. Part of the small subunit (SSU) processome, first precursor of the small eukaryotic ribosomal subunit. During the assembly of the SSU processome in the nucleolus, many ribosome biogenesis factors, an RNA chaperone and ribosomal proteins associate with the nascent pre-rRNA and work in concert to generate RNA folding, modifications, rearrangements and cleavage as well as targeted degradation of pre-ribosomal RNA by the RNA exosome.</text>
</comment>
<evidence type="ECO:0000259" key="9">
    <source>
        <dbReference type="Pfam" id="PF09384"/>
    </source>
</evidence>
<dbReference type="PANTHER" id="PTHR19924">
    <property type="entry name" value="UTP15 U3 SMALL NUCLEOLAR RNA-ASSOCIATED PROTEIN 15 FAMILY MEMBER"/>
    <property type="match status" value="1"/>
</dbReference>
<gene>
    <name evidence="10" type="ORF">E2986_06064</name>
</gene>
<organism evidence="10 11">
    <name type="scientific">Frieseomelitta varia</name>
    <dbReference type="NCBI Taxonomy" id="561572"/>
    <lineage>
        <taxon>Eukaryota</taxon>
        <taxon>Metazoa</taxon>
        <taxon>Ecdysozoa</taxon>
        <taxon>Arthropoda</taxon>
        <taxon>Hexapoda</taxon>
        <taxon>Insecta</taxon>
        <taxon>Pterygota</taxon>
        <taxon>Neoptera</taxon>
        <taxon>Endopterygota</taxon>
        <taxon>Hymenoptera</taxon>
        <taxon>Apocrita</taxon>
        <taxon>Aculeata</taxon>
        <taxon>Apoidea</taxon>
        <taxon>Anthophila</taxon>
        <taxon>Apidae</taxon>
        <taxon>Frieseomelitta</taxon>
    </lineage>
</organism>
<evidence type="ECO:0000313" key="11">
    <source>
        <dbReference type="Proteomes" id="UP000655588"/>
    </source>
</evidence>
<dbReference type="InterPro" id="IPR036322">
    <property type="entry name" value="WD40_repeat_dom_sf"/>
</dbReference>
<keyword evidence="11" id="KW-1185">Reference proteome</keyword>
<name>A0A833S3G9_9HYME</name>
<feature type="domain" description="U3 small nucleolar RNA-associated protein 15 C-terminal" evidence="9">
    <location>
        <begin position="350"/>
        <end position="496"/>
    </location>
</feature>
<dbReference type="EMBL" id="WNWW01000508">
    <property type="protein sequence ID" value="KAF3424025.1"/>
    <property type="molecule type" value="Genomic_DNA"/>
</dbReference>
<dbReference type="InterPro" id="IPR018983">
    <property type="entry name" value="U3_snoRNA-assocProt_15_C"/>
</dbReference>
<dbReference type="InterPro" id="IPR015943">
    <property type="entry name" value="WD40/YVTN_repeat-like_dom_sf"/>
</dbReference>
<evidence type="ECO:0000256" key="4">
    <source>
        <dbReference type="ARBA" id="ARBA00022574"/>
    </source>
</evidence>
<keyword evidence="6" id="KW-0539">Nucleus</keyword>
<dbReference type="GO" id="GO:0045943">
    <property type="term" value="P:positive regulation of transcription by RNA polymerase I"/>
    <property type="evidence" value="ECO:0007669"/>
    <property type="project" value="TreeGrafter"/>
</dbReference>
<evidence type="ECO:0000256" key="8">
    <source>
        <dbReference type="PROSITE-ProRule" id="PRU00221"/>
    </source>
</evidence>
<dbReference type="FunFam" id="2.130.10.10:FF:003612">
    <property type="entry name" value="U3 small nucleolar RNA-associated protein 15 homolog-like Protein"/>
    <property type="match status" value="1"/>
</dbReference>
<proteinExistence type="predicted"/>
<dbReference type="GO" id="GO:0005730">
    <property type="term" value="C:nucleolus"/>
    <property type="evidence" value="ECO:0007669"/>
    <property type="project" value="UniProtKB-SubCell"/>
</dbReference>
<dbReference type="Pfam" id="PF00400">
    <property type="entry name" value="WD40"/>
    <property type="match status" value="4"/>
</dbReference>
<accession>A0A833S3G9</accession>
<reference evidence="10" key="1">
    <citation type="submission" date="2019-11" db="EMBL/GenBank/DDBJ databases">
        <title>The nuclear and mitochondrial genomes of Frieseomelitta varia - a highly eusocial stingless bee (Meliponini) with a permanently sterile worker caste.</title>
        <authorList>
            <person name="Freitas F.C.P."/>
            <person name="Lourenco A.P."/>
            <person name="Nunes F.M.F."/>
            <person name="Paschoal A.R."/>
            <person name="Abreu F.C.P."/>
            <person name="Barbin F.O."/>
            <person name="Bataglia L."/>
            <person name="Cardoso-Junior C.A.M."/>
            <person name="Cervoni M.S."/>
            <person name="Silva S.R."/>
            <person name="Dalarmi F."/>
            <person name="Del Lama M.A."/>
            <person name="Depintor T.S."/>
            <person name="Ferreira K.M."/>
            <person name="Goria P.S."/>
            <person name="Jaskot M.C."/>
            <person name="Lago D.C."/>
            <person name="Luna-Lucena D."/>
            <person name="Moda L.M."/>
            <person name="Nascimento L."/>
            <person name="Pedrino M."/>
            <person name="Rabico F.O."/>
            <person name="Sanches F.C."/>
            <person name="Santos D.E."/>
            <person name="Santos C.G."/>
            <person name="Vieira J."/>
            <person name="Lopes T.F."/>
            <person name="Barchuk A.R."/>
            <person name="Hartfelder K."/>
            <person name="Simoes Z.L.P."/>
            <person name="Bitondi M.M.G."/>
            <person name="Pinheiro D.G."/>
        </authorList>
    </citation>
    <scope>NUCLEOTIDE SEQUENCE</scope>
    <source>
        <strain evidence="10">USP_RPSP 00005682</strain>
        <tissue evidence="10">Whole individual</tissue>
    </source>
</reference>
<sequence length="529" mass="59499">MKIHEIHDKQRDFRSTKQLTIAILKRTAQPVFVSFIQQAPVLVKEFGPIDYIDFSPVEPHYFAVTCSVRVQVYNPITKLVTKNLNRFKEAAYGGSFRNDGKLLCAGGEEAVIRLFDVHTKSLLRMFSGHKAAIHRTFFTTDNLHIASFSDDKTAIVWDIPSEKQITSFNEHSDYIRAGAVSPISKDILLSGGYDKHIYMYDTRTSKQILNVSHEAPVESLLFLPSGGIFLSAGGTEIRVWDALAGGKLLAKITQHHKTVTCLKIASNGHRILSGSLDRHVKIYDSGTYKTVHSLDYPNSVLSIGISSNDETIVAGMVDGLISVRRREEEVKNEKPRRKKISYRRSGRNLHTPQVDVVVHEEMKEIMSRHDACLRKFEYSKALDCVMTTYVVNKAPHVTVALMQELIRRQGLKQALSGRDGKSLVNILRFLNRYVGSIRFGRVLLYVTNVLMDIYEDHLDELAAEPRKMFSILAAKLEEEENLMLALSELQGKLHMILSAAENVPPTLVKDIQTLKPSSAAQKNLILSIA</sequence>
<dbReference type="InterPro" id="IPR001680">
    <property type="entry name" value="WD40_rpt"/>
</dbReference>
<dbReference type="SMART" id="SM00320">
    <property type="entry name" value="WD40"/>
    <property type="match status" value="7"/>
</dbReference>
<dbReference type="CDD" id="cd00200">
    <property type="entry name" value="WD40"/>
    <property type="match status" value="1"/>
</dbReference>
<dbReference type="Proteomes" id="UP000655588">
    <property type="component" value="Unassembled WGS sequence"/>
</dbReference>
<comment type="subcellular location">
    <subcellularLocation>
        <location evidence="1">Nucleus</location>
        <location evidence="1">Nucleolus</location>
    </subcellularLocation>
</comment>
<evidence type="ECO:0000256" key="7">
    <source>
        <dbReference type="ARBA" id="ARBA00045437"/>
    </source>
</evidence>
<dbReference type="SUPFAM" id="SSF50978">
    <property type="entry name" value="WD40 repeat-like"/>
    <property type="match status" value="1"/>
</dbReference>
<feature type="repeat" description="WD" evidence="8">
    <location>
        <begin position="168"/>
        <end position="210"/>
    </location>
</feature>
<comment type="caution">
    <text evidence="10">The sequence shown here is derived from an EMBL/GenBank/DDBJ whole genome shotgun (WGS) entry which is preliminary data.</text>
</comment>
<evidence type="ECO:0000256" key="1">
    <source>
        <dbReference type="ARBA" id="ARBA00004604"/>
    </source>
</evidence>
<evidence type="ECO:0000256" key="5">
    <source>
        <dbReference type="ARBA" id="ARBA00022737"/>
    </source>
</evidence>
<evidence type="ECO:0000256" key="6">
    <source>
        <dbReference type="ARBA" id="ARBA00023242"/>
    </source>
</evidence>
<dbReference type="Pfam" id="PF09384">
    <property type="entry name" value="UTP15_C"/>
    <property type="match status" value="1"/>
</dbReference>
<dbReference type="PROSITE" id="PS50082">
    <property type="entry name" value="WD_REPEATS_2"/>
    <property type="match status" value="3"/>
</dbReference>
<evidence type="ECO:0000256" key="3">
    <source>
        <dbReference type="ARBA" id="ARBA00022552"/>
    </source>
</evidence>
<dbReference type="Gene3D" id="2.130.10.10">
    <property type="entry name" value="YVTN repeat-like/Quinoprotein amine dehydrogenase"/>
    <property type="match status" value="2"/>
</dbReference>
<feature type="repeat" description="WD" evidence="8">
    <location>
        <begin position="252"/>
        <end position="293"/>
    </location>
</feature>
<dbReference type="AlphaFoldDB" id="A0A833S3G9"/>
<protein>
    <recommendedName>
        <fullName evidence="2">U3 small nucleolar RNA-associated protein 15 homolog</fullName>
    </recommendedName>
</protein>
<evidence type="ECO:0000313" key="10">
    <source>
        <dbReference type="EMBL" id="KAF3424025.1"/>
    </source>
</evidence>
<keyword evidence="5" id="KW-0677">Repeat</keyword>
<keyword evidence="3" id="KW-0698">rRNA processing</keyword>
<dbReference type="GO" id="GO:0006364">
    <property type="term" value="P:rRNA processing"/>
    <property type="evidence" value="ECO:0007669"/>
    <property type="project" value="UniProtKB-KW"/>
</dbReference>
<keyword evidence="4 8" id="KW-0853">WD repeat</keyword>
<dbReference type="PANTHER" id="PTHR19924:SF26">
    <property type="entry name" value="U3 SMALL NUCLEOLAR RNA-ASSOCIATED PROTEIN 15 HOMOLOG"/>
    <property type="match status" value="1"/>
</dbReference>